<feature type="transmembrane region" description="Helical" evidence="3">
    <location>
        <begin position="4059"/>
        <end position="4082"/>
    </location>
</feature>
<dbReference type="SUPFAM" id="SSF101908">
    <property type="entry name" value="Putative isomerase YbhE"/>
    <property type="match status" value="1"/>
</dbReference>
<dbReference type="Pfam" id="PF01476">
    <property type="entry name" value="LysM"/>
    <property type="match status" value="1"/>
</dbReference>
<dbReference type="InterPro" id="IPR056823">
    <property type="entry name" value="TEN-like_YD-shell"/>
</dbReference>
<keyword evidence="3" id="KW-0472">Membrane</keyword>
<evidence type="ECO:0000313" key="5">
    <source>
        <dbReference type="EMBL" id="MBK4734904.1"/>
    </source>
</evidence>
<dbReference type="RefSeq" id="WP_200591674.1">
    <property type="nucleotide sequence ID" value="NZ_JAEPBG010000003.1"/>
</dbReference>
<dbReference type="SUPFAM" id="SSF50969">
    <property type="entry name" value="YVTN repeat-like/Quinoprotein amine dehydrogenase"/>
    <property type="match status" value="1"/>
</dbReference>
<dbReference type="Gene3D" id="2.180.10.10">
    <property type="entry name" value="RHS repeat-associated core"/>
    <property type="match status" value="11"/>
</dbReference>
<dbReference type="Gene3D" id="3.10.350.10">
    <property type="entry name" value="LysM domain"/>
    <property type="match status" value="1"/>
</dbReference>
<dbReference type="PANTHER" id="PTHR32305">
    <property type="match status" value="1"/>
</dbReference>
<evidence type="ECO:0000256" key="1">
    <source>
        <dbReference type="ARBA" id="ARBA00022737"/>
    </source>
</evidence>
<dbReference type="PROSITE" id="PS51782">
    <property type="entry name" value="LYSM"/>
    <property type="match status" value="1"/>
</dbReference>
<dbReference type="CDD" id="cd00118">
    <property type="entry name" value="LysM"/>
    <property type="match status" value="1"/>
</dbReference>
<name>A0A934W7P1_9BURK</name>
<feature type="transmembrane region" description="Helical" evidence="3">
    <location>
        <begin position="4026"/>
        <end position="4053"/>
    </location>
</feature>
<dbReference type="InterPro" id="IPR006530">
    <property type="entry name" value="YD"/>
</dbReference>
<dbReference type="InterPro" id="IPR011044">
    <property type="entry name" value="Quino_amine_DH_bsu"/>
</dbReference>
<keyword evidence="6" id="KW-1185">Reference proteome</keyword>
<evidence type="ECO:0000256" key="3">
    <source>
        <dbReference type="SAM" id="Phobius"/>
    </source>
</evidence>
<dbReference type="Proteomes" id="UP000622890">
    <property type="component" value="Unassembled WGS sequence"/>
</dbReference>
<organism evidence="5 6">
    <name type="scientific">Noviherbaspirillum pedocola</name>
    <dbReference type="NCBI Taxonomy" id="2801341"/>
    <lineage>
        <taxon>Bacteria</taxon>
        <taxon>Pseudomonadati</taxon>
        <taxon>Pseudomonadota</taxon>
        <taxon>Betaproteobacteria</taxon>
        <taxon>Burkholderiales</taxon>
        <taxon>Oxalobacteraceae</taxon>
        <taxon>Noviherbaspirillum</taxon>
    </lineage>
</organism>
<feature type="transmembrane region" description="Helical" evidence="3">
    <location>
        <begin position="3997"/>
        <end position="4019"/>
    </location>
</feature>
<protein>
    <submittedName>
        <fullName evidence="5">DUF2235 domain-containing protein</fullName>
    </submittedName>
</protein>
<feature type="domain" description="LysM" evidence="4">
    <location>
        <begin position="3904"/>
        <end position="3951"/>
    </location>
</feature>
<evidence type="ECO:0000256" key="2">
    <source>
        <dbReference type="SAM" id="MobiDB-lite"/>
    </source>
</evidence>
<comment type="caution">
    <text evidence="5">The sequence shown here is derived from an EMBL/GenBank/DDBJ whole genome shotgun (WGS) entry which is preliminary data.</text>
</comment>
<dbReference type="InterPro" id="IPR018392">
    <property type="entry name" value="LysM"/>
</dbReference>
<dbReference type="EMBL" id="JAEPBG010000003">
    <property type="protein sequence ID" value="MBK4734904.1"/>
    <property type="molecule type" value="Genomic_DNA"/>
</dbReference>
<reference evidence="5" key="1">
    <citation type="submission" date="2021-01" db="EMBL/GenBank/DDBJ databases">
        <title>Genome sequence of strain Noviherbaspirillum sp. DKR-6.</title>
        <authorList>
            <person name="Chaudhary D.K."/>
        </authorList>
    </citation>
    <scope>NUCLEOTIDE SEQUENCE</scope>
    <source>
        <strain evidence="5">DKR-6</strain>
    </source>
</reference>
<keyword evidence="1" id="KW-0677">Repeat</keyword>
<dbReference type="SMART" id="SM00257">
    <property type="entry name" value="LysM"/>
    <property type="match status" value="1"/>
</dbReference>
<dbReference type="InterPro" id="IPR036779">
    <property type="entry name" value="LysM_dom_sf"/>
</dbReference>
<evidence type="ECO:0000259" key="4">
    <source>
        <dbReference type="PROSITE" id="PS51782"/>
    </source>
</evidence>
<dbReference type="InterPro" id="IPR050708">
    <property type="entry name" value="T6SS_VgrG/RHS"/>
</dbReference>
<accession>A0A934W7P1</accession>
<evidence type="ECO:0000313" key="6">
    <source>
        <dbReference type="Proteomes" id="UP000622890"/>
    </source>
</evidence>
<proteinExistence type="predicted"/>
<feature type="region of interest" description="Disordered" evidence="2">
    <location>
        <begin position="4608"/>
        <end position="4635"/>
    </location>
</feature>
<dbReference type="Pfam" id="PF25023">
    <property type="entry name" value="TEN_YD-shell"/>
    <property type="match status" value="3"/>
</dbReference>
<gene>
    <name evidence="5" type="ORF">JJB74_09830</name>
</gene>
<dbReference type="NCBIfam" id="TIGR01643">
    <property type="entry name" value="YD_repeat_2x"/>
    <property type="match status" value="17"/>
</dbReference>
<dbReference type="InterPro" id="IPR031325">
    <property type="entry name" value="RHS_repeat"/>
</dbReference>
<dbReference type="Pfam" id="PF09994">
    <property type="entry name" value="T6SS_Tle1-like_cat"/>
    <property type="match status" value="1"/>
</dbReference>
<keyword evidence="3" id="KW-1133">Transmembrane helix</keyword>
<keyword evidence="3" id="KW-0812">Transmembrane</keyword>
<dbReference type="Pfam" id="PF05593">
    <property type="entry name" value="RHS_repeat"/>
    <property type="match status" value="9"/>
</dbReference>
<dbReference type="InterPro" id="IPR018712">
    <property type="entry name" value="Tle1-like_cat"/>
</dbReference>
<dbReference type="PANTHER" id="PTHR32305:SF15">
    <property type="entry name" value="PROTEIN RHSA-RELATED"/>
    <property type="match status" value="1"/>
</dbReference>
<sequence>MAALITGTGLGLGNTSLHTLGLAGGIAAAGGNGERAYVNVASGNLVLQRQDELLMGRGLELGTLRTYNSQAVVDGDNNDNWRIGFYRQLNNLIGPVNGIGSRITRIDADGAQQLFQWDGALSRYVYRNGAGAYDTLVSMANGAWLWTDGDTGITETYQPGAGGMFLLTSSSDTSGNTIGYAYNAAGLLTRVTGTNGEFTDLLYDTTPGRSANLLAIRTSVRDVFANGYVTQTRVRYAYDNLNRLASVTVDLSPEDSAIGDGKVYVSTYAYDGSSRRISGIAQSDGSSLAFTYDAAGRIVTLTDALGATTRLVYDDVYRNRTTVYDPLGLVTTYEYDPATRRLARIVAPAVDGVLATREFIYNAKGDVTRTIDGEGKGVDYGYDANGNRILERDAEGNLVRRVYDARNRLQTEALYLARGPGGVLNAQPSAPLITRHVYDSAARLRFVISAEGRVTEHRYDGFGQRVSSITYVADTWISTAADPFAVPGEAQMAAWVNALANRSRSSRTDYAYDFRGQLASSTVYASLDAAGNGIAAAAATTTFLRDAAGRLLQTIAPTGSPNASTRMVYDGLGRLTLSVNALNQFTRYQYDDAGGRVTQTAADGAQTISSFDRAGRLIAQLRSNSAGAGITRYSYDRNGRLRLTTDATGVRAWLFYDADGRKSGELDGNGNLTEYVYDRNDRVITTIRRARTAMLGGLSVNADGSASEAAMALGLDAVRPAADAADAVSRNFYDGAGRLIKTVAPNGAVTENVYDGAGRIMRAIRYANTVTPALLDERTPAADVAPTLNPAADRITRYYYDADGLLRGTVDGEGCVTEIRYDGARRAWQTVRYATPAGLFDASRSTRSTSLSGVSVLVGTTVSAYADDVAAFEALRPANSAADIRTTTLYDARGWVAGDIDGEGYLTEYRYDGNGNRIASLRYATAVSASALAALGPATTVATLRPALSAADQDTSAAWDALNRKTLETDATGTSTRYEYDSVGNLVRRSAAAGSDEQRTQTQRFDAAGNLVAELGGEGSAALAALGTNAAPADIEAVWNAWSTRYRYDLAGRRIAMTDAAGNTTRYYYDRAGQLVYTINAQGEVEGARYDAMNRRIARTRYATRIAPAALAQLGGGLVDAAVTAAIVASPSDATTRYSYNRDGTLAASNDELGNLTTYQVNAFGERTGATLQGAGITNLVSYDRRGLQIASIDDSTGLRATRSRQYDAFGRVVLQSDARGNVRRLRYDRLGREVQSFDAGNASRSTSYDAYGRVLTQTDGNGQTSTWRYDTAARSMTLTTPEGVRTITIRNRHGETVQLIDGRGNSLRYRYDRDGKLMESRNDATGSVETNRVDAVGRVIETVDARGVSTVTTYDAASRVLTRTVDPAGLALVTRYAYDAQGRTISVTAPDGSVTQSAYDAKGQLSTVTRDPGGLKLVTRYRFDARGNTLAVIDADGTPTAQITVYAYDGLGRRISSTQDAGGLNLTTRYAYDADGNLVSTIDAAGNRTRMVYDANARLRYRIDGTGAVTAYQYDGEGRQTAVARLASPVDLTSLPDAPGLAEFAARVVISPNDQITRTLYDRDGRAVFAIDALRQVTRNDYDGNGNLVRQTRYAQPLPASSSAFTVEAMTTALAAVASANDRVTRHVYDAANRLLATISALDTVTVFERDPAGNVVREVAYLRPMPFTDLPDEAALRAAIARNAAPGLDRISQHRFDAAGREALGIDAMGYVTRRDFDAAGRVVRTLRYANRLNAGPAPTLADINAQIAAGTLGSAVEQRQTWDRAGRLIDSIDGLGVVTHRDYDAAGNLTGLMVASGTSAMTRTRYAYDGAGRRVAQTEAAGNAVEATTRYRYDANGNLVATIDAIGIGLAESDADWALAARRELGYVSPGGQARLAASLSAAERESLMKAHTTLREFDAAGRVVRVTDPMGGVTSTRYDAFGNAIAITDPRGNVGGFVFDAANRVIRQTDPEGHVTETAYTASGKTARVTQGDAVTRFAYDKLDRLVQSTDAEGHVESYAWDSLSNRISVVNKLGGVTRYDFDVNGRVTSETLPVDGIVKRYDYDARGNRILEIEAAGLPEQRITRYDYDAADRVIRQTGDALGMFDAAGGTRVVTPVTSKTYDARGNLIEETDAAGRRTLTWYDARNRKSAEVAPDGTLSLWRYDAGMQPIASIVFGDPVALPLRPGAQPPLPVNASNARQTLYAYDGNGRLIATTVRDVTLGRYNAQNGQYQVSRGDIVTRQMYDAAGNVVQSIDGNGNVTTNWYDRLGQRVLQIDAENDAIAWTYDANGKVLSETRYAQRASQRYEPANDAAAILAAWPTSADDRITRYRYDRNGRLLEETRVNVAYGTVGAGGLLTSATAEASTRYRWNGLGLMTQKTDANGDTTDIVYDAMGRKLREQGAGFIDFLGNPVRPTTDTAYDGLGNARTSIRRGTNNAPGMEDQVARYDYGPGGRLMRETDAMGAVTTYDYDAVGNVTRKTRWRRDADGAQLTDTTTYRYDARNREIERLDAGSGEARQTRYDAWGQVIGKGVNNGWQEFAEYDHGGRLVKGNAGDGITRAYVFDAAGNTTLKIESSGPDLRPMTLDEMLQISNGSVRPDAQDAAGVHLTISAYDRRNALIDTWQPKMVTSHAAAQVQSSTATVRMTAANYSGVTVTLASTDVATDAVGPAGTIEEGRGIAAQVTSGSVVESGSVTSVLVTRFTVAYLGRLTVSLPASVSAWGSGGTVIVATKYMNGNPAATGTYTFPDGQTTFDLGPAIGGLSGYDAALADPFAFVPGDAAHRLVLSVYRQTPYGNILLSQTDRSVRPLSRAGPNLPLLQAAFTNPISTPIPKLMLFRSASASAATVTLYYRAAGSTGPYQALRLPAHAINGSVVPGWYGLDWSAMARASYDVKLLAFDNAGTIVDFKQGAMNLLDAGATMNLTPASFGPARSESFIFQAGNVLNIAAQGATANSLVVRYRPLGANGAWTSAAVLNASGAPGNFAWSYGALAGDFEVIFETHAGLNGTGDIVNKLYGSVRLNDAGPMLLSGLTPFQHLPGTIRFGGNPLDATSMTVRYRPLGSNETYRNVRLLPTTAGSGTFLWDASELTPFDQSTFRYEFDYEAVNAAGGLVNKGGGSMQLGASTAVLSQYVSQRTPELSIAPPQAEAARLQLYYRLRSTTGAYAGPVDLTRGADGACTWDVSALKPIAGNADYEYFYDLFDAAGASLGRTFGYFTVGDTGSANALNWVIGGVTVDATVIHRQQRANAFGEVAQEIDGLGRITDYQFNTLGLMTARIAPTTTATLENGYVKTLRPTTFYTYDRIGQLVAERDPNGMLGTQAWLAGGFRQYALVRHADGSGMKNQYDIFGNLREALDELGRQTDYLYDRNNRLTRVVRPLRDAASASAIAGAAYDVYEYDEAGNRIAHTNALGLTERTYFDSLGRVVRAVSYEGRVTRYDHAYSAIVAASGGVGHSGYRKTTTDANGRTLIDSTDLFGRLLSHQDLGGRRFVYNYNRAGWLIAQTGSSGQDIVYEYYNNGYIRGIRDRTEHTLTTYEYDAEGNKTFEGYALLAADNVTVRDFAQQASIRYDALNRVDTVTDPRYSIRYEYDAAGNRRHMLARYHDGIDGSLRTQDYWYRFDAMNRFTLTMGALTGPRATREDDNSVAIALGTDGVQLAYDVGGQRRVATHYGDDGQLHTEQYSYTADGYLEDTVIDGVLRARRRNDAFGRVVAYSEYGATGALALQRNTVYDGDNLVRSEQDNSGRTTTYYRHADGTLEHTSAADGPTTTTTYYGYEWWDSAKQSTITAQPYNANAPGWKSGTSHLLYDANGHLREARDEVARTSFYYVTNAQGLILRRQEAMPGQLRLQNYYYLDGKRIGDVGNGGPSRMDYVQALAHDFTEQRRQGYRSFTPISSADFDQNYEPISPSYPAATAMSYVVRAGDTLRAISAQLWGDPSMWYLIADANGLVGTEALTPGTSLTIPNKVTNIHNNHETFRVYNPGEAIGDISPTVPAAPPPPQSSGGGCGGLGAILVAIVAVAATVFSAGVLAPAAGGGLFASGSIGAAVASSVVGSVVSQAVGIAIGVQDGFSWSGLALSAIGAGVGAAIGATGIGARIAGSLGIESAAGRALVNAAVGNIATQGVAVATGLQRRFDWRGVAASALGAAAGSVAGAAAGGTDSLGGRLASTLASGATRSLVAGGSVNWQSLIADAAADTLGNALARSLRDDAAEAQGMRFDADRRARRAANYWNPESTAEADARWNERIAAALAQSAPGYSDSAGLAEITQSRMAAAGYGNAWQLVQTGATAAPEAAAGDARIDADFDKRSRMANQADRGIYLQTEHDIDGLPVERIFRPGDESHYVIGAFLDGTWNKRGFGGLDNAAPGIDSTNVGLLQWMSEGRSNNFITKYFEGVGTDWYTKYFGGATGAGISMRVAGAYEWMSKEVNRIRADDPASSFDFLSVGFSRGSLQARMLLRMIDTQGIPDHASRYEVQVGDTRTEVRYSRYIVAPGEARLNGVLFDTVTTGAGDFHNIDLPARAQLYHPVARDEERGLFPSAPLARPGEALSPTWYQPVLPGDHSDIGNNHDRGGLGDWNLKLAHQFMAQKLGLPLSPIPAAYAPDPERMWLHDMSGNKGAASSGTMPYVRPLAPRYQPPKQADPYFG</sequence>